<sequence>MKYDCDLIVDLLPLYVEGVLSQTSNEIVEEHLRECEDCIELLEELKKDNSLRLKEKESYETHVKEYTERVKKRKRIIRLALGALFFVCIGAASIMTYFATHDPFEYIATDIATYQEAKEYIKEGKVPKIMPETAEHISIIYQTEGKKLNGKFHVNAQDMKKMQSGLKKATVDHLRMATEAIDGNYNEVKKTLEKEPEGVRYYQDDRFVYVFIPDGTIYYFLK</sequence>
<keyword evidence="3" id="KW-0812">Transmembrane</keyword>
<dbReference type="OrthoDB" id="6194834at2"/>
<keyword evidence="6" id="KW-1185">Reference proteome</keyword>
<proteinExistence type="inferred from homology"/>
<feature type="transmembrane region" description="Helical" evidence="3">
    <location>
        <begin position="79"/>
        <end position="99"/>
    </location>
</feature>
<keyword evidence="3" id="KW-1133">Transmembrane helix</keyword>
<keyword evidence="5" id="KW-0863">Zinc-finger</keyword>
<evidence type="ECO:0000256" key="2">
    <source>
        <dbReference type="ARBA" id="ARBA00024438"/>
    </source>
</evidence>
<name>A0A1G7Q893_9LACT</name>
<reference evidence="5 6" key="1">
    <citation type="submission" date="2016-10" db="EMBL/GenBank/DDBJ databases">
        <authorList>
            <person name="de Groot N.N."/>
        </authorList>
    </citation>
    <scope>NUCLEOTIDE SEQUENCE [LARGE SCALE GENOMIC DNA]</scope>
    <source>
        <strain evidence="5 6">ATCC BAA-466</strain>
    </source>
</reference>
<dbReference type="Gene3D" id="1.10.10.1320">
    <property type="entry name" value="Anti-sigma factor, zinc-finger domain"/>
    <property type="match status" value="1"/>
</dbReference>
<keyword evidence="5" id="KW-0479">Metal-binding</keyword>
<keyword evidence="5" id="KW-0862">Zinc</keyword>
<dbReference type="EMBL" id="FNCK01000002">
    <property type="protein sequence ID" value="SDF94752.1"/>
    <property type="molecule type" value="Genomic_DNA"/>
</dbReference>
<feature type="domain" description="Putative zinc-finger" evidence="4">
    <location>
        <begin position="5"/>
        <end position="38"/>
    </location>
</feature>
<accession>A0A1G7Q893</accession>
<dbReference type="AlphaFoldDB" id="A0A1G7Q893"/>
<evidence type="ECO:0000313" key="6">
    <source>
        <dbReference type="Proteomes" id="UP000199708"/>
    </source>
</evidence>
<protein>
    <recommendedName>
        <fullName evidence="2">Anti-sigma-W factor RsiW</fullName>
    </recommendedName>
</protein>
<dbReference type="RefSeq" id="WP_090289105.1">
    <property type="nucleotide sequence ID" value="NZ_FNCK01000002.1"/>
</dbReference>
<dbReference type="Proteomes" id="UP000199708">
    <property type="component" value="Unassembled WGS sequence"/>
</dbReference>
<dbReference type="InterPro" id="IPR041916">
    <property type="entry name" value="Anti_sigma_zinc_sf"/>
</dbReference>
<comment type="similarity">
    <text evidence="1">Belongs to the zinc-associated anti-sigma factor (ZAS) superfamily. Anti-sigma-W factor family.</text>
</comment>
<gene>
    <name evidence="5" type="ORF">SAMN05421791_1024</name>
</gene>
<dbReference type="GO" id="GO:0008270">
    <property type="term" value="F:zinc ion binding"/>
    <property type="evidence" value="ECO:0007669"/>
    <property type="project" value="UniProtKB-KW"/>
</dbReference>
<dbReference type="Pfam" id="PF13490">
    <property type="entry name" value="zf-HC2"/>
    <property type="match status" value="1"/>
</dbReference>
<evidence type="ECO:0000313" key="5">
    <source>
        <dbReference type="EMBL" id="SDF94752.1"/>
    </source>
</evidence>
<keyword evidence="3" id="KW-0472">Membrane</keyword>
<dbReference type="InterPro" id="IPR027383">
    <property type="entry name" value="Znf_put"/>
</dbReference>
<organism evidence="5 6">
    <name type="scientific">Facklamia miroungae</name>
    <dbReference type="NCBI Taxonomy" id="120956"/>
    <lineage>
        <taxon>Bacteria</taxon>
        <taxon>Bacillati</taxon>
        <taxon>Bacillota</taxon>
        <taxon>Bacilli</taxon>
        <taxon>Lactobacillales</taxon>
        <taxon>Aerococcaceae</taxon>
        <taxon>Facklamia</taxon>
    </lineage>
</organism>
<evidence type="ECO:0000256" key="1">
    <source>
        <dbReference type="ARBA" id="ARBA00024353"/>
    </source>
</evidence>
<evidence type="ECO:0000259" key="4">
    <source>
        <dbReference type="Pfam" id="PF13490"/>
    </source>
</evidence>
<evidence type="ECO:0000256" key="3">
    <source>
        <dbReference type="SAM" id="Phobius"/>
    </source>
</evidence>
<dbReference type="STRING" id="120956.SAMN05421791_1024"/>